<sequence>MIINNTYFLVGKIQISTYLTKVLEKFNIVHIKQQKNGIKITKQIRLNEGDPSARVWWS</sequence>
<protein>
    <submittedName>
        <fullName evidence="1">Uncharacterized protein</fullName>
    </submittedName>
</protein>
<reference evidence="1 2" key="1">
    <citation type="submission" date="2019-10" db="EMBL/GenBank/DDBJ databases">
        <authorList>
            <person name="Karimi E."/>
        </authorList>
    </citation>
    <scope>NUCLEOTIDE SEQUENCE [LARGE SCALE GENOMIC DNA]</scope>
    <source>
        <strain evidence="1">Sphingobacterium sp. 8BC</strain>
    </source>
</reference>
<accession>A0A654CTS9</accession>
<dbReference type="AlphaFoldDB" id="A0A654CTS9"/>
<evidence type="ECO:0000313" key="1">
    <source>
        <dbReference type="EMBL" id="VXC96841.1"/>
    </source>
</evidence>
<gene>
    <name evidence="1" type="ORF">SPHINGO8BC_51219</name>
</gene>
<dbReference type="EMBL" id="CABWMV010000024">
    <property type="protein sequence ID" value="VXC96841.1"/>
    <property type="molecule type" value="Genomic_DNA"/>
</dbReference>
<proteinExistence type="predicted"/>
<organism evidence="1 2">
    <name type="scientific">Sphingobacterium multivorum</name>
    <dbReference type="NCBI Taxonomy" id="28454"/>
    <lineage>
        <taxon>Bacteria</taxon>
        <taxon>Pseudomonadati</taxon>
        <taxon>Bacteroidota</taxon>
        <taxon>Sphingobacteriia</taxon>
        <taxon>Sphingobacteriales</taxon>
        <taxon>Sphingobacteriaceae</taxon>
        <taxon>Sphingobacterium</taxon>
    </lineage>
</organism>
<dbReference type="Proteomes" id="UP000432350">
    <property type="component" value="Unassembled WGS sequence"/>
</dbReference>
<evidence type="ECO:0000313" key="2">
    <source>
        <dbReference type="Proteomes" id="UP000432350"/>
    </source>
</evidence>
<name>A0A654CTS9_SPHMU</name>